<dbReference type="GO" id="GO:0016042">
    <property type="term" value="P:lipid catabolic process"/>
    <property type="evidence" value="ECO:0007669"/>
    <property type="project" value="InterPro"/>
</dbReference>
<proteinExistence type="predicted"/>
<dbReference type="InterPro" id="IPR029058">
    <property type="entry name" value="AB_hydrolase_fold"/>
</dbReference>
<dbReference type="InterPro" id="IPR005152">
    <property type="entry name" value="Lipase_secreted"/>
</dbReference>
<dbReference type="SUPFAM" id="SSF53474">
    <property type="entry name" value="alpha/beta-Hydrolases"/>
    <property type="match status" value="1"/>
</dbReference>
<dbReference type="GO" id="GO:0004806">
    <property type="term" value="F:triacylglycerol lipase activity"/>
    <property type="evidence" value="ECO:0007669"/>
    <property type="project" value="InterPro"/>
</dbReference>
<dbReference type="InterPro" id="IPR006311">
    <property type="entry name" value="TAT_signal"/>
</dbReference>
<gene>
    <name evidence="1" type="ORF">GCM10011320_33150</name>
</gene>
<comment type="caution">
    <text evidence="1">The sequence shown here is derived from an EMBL/GenBank/DDBJ whole genome shotgun (WGS) entry which is preliminary data.</text>
</comment>
<dbReference type="RefSeq" id="WP_229681365.1">
    <property type="nucleotide sequence ID" value="NZ_BMKW01000008.1"/>
</dbReference>
<protein>
    <recommendedName>
        <fullName evidence="3">Lysophospholipase</fullName>
    </recommendedName>
</protein>
<dbReference type="Gene3D" id="3.40.50.1820">
    <property type="entry name" value="alpha/beta hydrolase"/>
    <property type="match status" value="1"/>
</dbReference>
<organism evidence="1 2">
    <name type="scientific">Neoroseomonas lacus</name>
    <dbReference type="NCBI Taxonomy" id="287609"/>
    <lineage>
        <taxon>Bacteria</taxon>
        <taxon>Pseudomonadati</taxon>
        <taxon>Pseudomonadota</taxon>
        <taxon>Alphaproteobacteria</taxon>
        <taxon>Acetobacterales</taxon>
        <taxon>Acetobacteraceae</taxon>
        <taxon>Neoroseomonas</taxon>
    </lineage>
</organism>
<evidence type="ECO:0000313" key="2">
    <source>
        <dbReference type="Proteomes" id="UP000661507"/>
    </source>
</evidence>
<dbReference type="PIRSF" id="PIRSF029171">
    <property type="entry name" value="Esterase_LipA"/>
    <property type="match status" value="1"/>
</dbReference>
<dbReference type="Proteomes" id="UP000661507">
    <property type="component" value="Unassembled WGS sequence"/>
</dbReference>
<evidence type="ECO:0008006" key="3">
    <source>
        <dbReference type="Google" id="ProtNLM"/>
    </source>
</evidence>
<evidence type="ECO:0000313" key="1">
    <source>
        <dbReference type="EMBL" id="GGJ23211.1"/>
    </source>
</evidence>
<dbReference type="AlphaFoldDB" id="A0A917KP07"/>
<name>A0A917KP07_9PROT</name>
<dbReference type="PROSITE" id="PS51318">
    <property type="entry name" value="TAT"/>
    <property type="match status" value="1"/>
</dbReference>
<keyword evidence="2" id="KW-1185">Reference proteome</keyword>
<dbReference type="EMBL" id="BMKW01000008">
    <property type="protein sequence ID" value="GGJ23211.1"/>
    <property type="molecule type" value="Genomic_DNA"/>
</dbReference>
<reference evidence="1" key="1">
    <citation type="journal article" date="2014" name="Int. J. Syst. Evol. Microbiol.">
        <title>Complete genome sequence of Corynebacterium casei LMG S-19264T (=DSM 44701T), isolated from a smear-ripened cheese.</title>
        <authorList>
            <consortium name="US DOE Joint Genome Institute (JGI-PGF)"/>
            <person name="Walter F."/>
            <person name="Albersmeier A."/>
            <person name="Kalinowski J."/>
            <person name="Ruckert C."/>
        </authorList>
    </citation>
    <scope>NUCLEOTIDE SEQUENCE</scope>
    <source>
        <strain evidence="1">CGMCC 1.3617</strain>
    </source>
</reference>
<accession>A0A917KP07</accession>
<sequence length="460" mass="49531">MDKPTDTPMIARATDDVSGAMRRAFLGGLGGVVLAQRLAVPALAAQATPAAQRASLDNAVTLGVARLNQLVTEQYAVFNEGNVLRPFDVATYGAASDIRLQRITTWTRVPETGESVKVSGLLAVPAAATGRLPVVCWQHGTLLGFGPVPSNLTLVAAPDYVLRDADDSIETLFVLQRLAANGYAVIAADYIGKGPFRDGRSEPFLVKGATTQCCIDILDAGLAGMRGLGLEPGALFLDGWSQGAFNTQWLAQELQRTGRPVRASAVQSPFNDLSETVRFWTGLDTYAPPTAAPYPARPAWGTLVLIILLGSHETYYGMDGLMEAAVRPEYQAMAAKYWRDYALDVDRSKPFPTTEELLVEGMQQRFTAEVNSRFLRQMASNRATYWDYAAPMRLYYGLADEAIHPALAQRPLPAGGARIDGVAVPGASHRVTFLASLYGAGAEVAGQPDLLRWFNTHLAG</sequence>
<reference evidence="1" key="2">
    <citation type="submission" date="2020-09" db="EMBL/GenBank/DDBJ databases">
        <authorList>
            <person name="Sun Q."/>
            <person name="Zhou Y."/>
        </authorList>
    </citation>
    <scope>NUCLEOTIDE SEQUENCE</scope>
    <source>
        <strain evidence="1">CGMCC 1.3617</strain>
    </source>
</reference>